<organism evidence="2 3">
    <name type="scientific">Prescottella agglutinans</name>
    <dbReference type="NCBI Taxonomy" id="1644129"/>
    <lineage>
        <taxon>Bacteria</taxon>
        <taxon>Bacillati</taxon>
        <taxon>Actinomycetota</taxon>
        <taxon>Actinomycetes</taxon>
        <taxon>Mycobacteriales</taxon>
        <taxon>Nocardiaceae</taxon>
        <taxon>Prescottella</taxon>
    </lineage>
</organism>
<evidence type="ECO:0000313" key="3">
    <source>
        <dbReference type="Proteomes" id="UP001160334"/>
    </source>
</evidence>
<name>A0ABT6MLG2_9NOCA</name>
<evidence type="ECO:0008006" key="4">
    <source>
        <dbReference type="Google" id="ProtNLM"/>
    </source>
</evidence>
<dbReference type="EMBL" id="JARXVC010000040">
    <property type="protein sequence ID" value="MDH6285100.1"/>
    <property type="molecule type" value="Genomic_DNA"/>
</dbReference>
<gene>
    <name evidence="2" type="ORF">M2280_006364</name>
</gene>
<keyword evidence="3" id="KW-1185">Reference proteome</keyword>
<evidence type="ECO:0000313" key="2">
    <source>
        <dbReference type="EMBL" id="MDH6285100.1"/>
    </source>
</evidence>
<comment type="caution">
    <text evidence="2">The sequence shown here is derived from an EMBL/GenBank/DDBJ whole genome shotgun (WGS) entry which is preliminary data.</text>
</comment>
<protein>
    <recommendedName>
        <fullName evidence="4">XRE family transcriptional regulator</fullName>
    </recommendedName>
</protein>
<evidence type="ECO:0000256" key="1">
    <source>
        <dbReference type="SAM" id="MobiDB-lite"/>
    </source>
</evidence>
<feature type="region of interest" description="Disordered" evidence="1">
    <location>
        <begin position="276"/>
        <end position="297"/>
    </location>
</feature>
<proteinExistence type="predicted"/>
<reference evidence="2 3" key="1">
    <citation type="submission" date="2023-04" db="EMBL/GenBank/DDBJ databases">
        <title>Forest soil microbial communities from Buena Vista Peninsula, Colon Province, Panama.</title>
        <authorList>
            <person name="Bouskill N."/>
        </authorList>
    </citation>
    <scope>NUCLEOTIDE SEQUENCE [LARGE SCALE GENOMIC DNA]</scope>
    <source>
        <strain evidence="2 3">CFH S0262</strain>
    </source>
</reference>
<accession>A0ABT6MLG2</accession>
<sequence length="297" mass="32306">MPPSGAVDVRSDLQTVVAAADAASAAIDNRDRRIQLATTRAGSEKDLTVAKIADATGLSVGQVYEIAAGQPHPATLRRAVSEVDALLPDSEHRGDRILALADVAPDAHWWESEYAFLQANPRRRGEVYQVQPGIFDVDPAQSWEVNYATYTGEVYAREEVTWSFAEAHAERLSGRHDANVPEGWTARDGALTGRCVLLGRLPTRNLVEATLNLPASVVAHRRGGLAWMYERINLSNRILRAGFSAIDGFGDYADPQAGFVRAWAYLDEVHPGEPSMLPPGLRSAARRGAEEEPNTEA</sequence>
<dbReference type="Proteomes" id="UP001160334">
    <property type="component" value="Unassembled WGS sequence"/>
</dbReference>